<reference evidence="1 2" key="1">
    <citation type="submission" date="2017-09" db="EMBL/GenBank/DDBJ databases">
        <title>Bloom of a denitrifying methanotroph, Candidatus Methylomirabilis limnetica, in a deep stratified lake.</title>
        <authorList>
            <person name="Graf J.S."/>
            <person name="Marchant H.K."/>
            <person name="Tienken D."/>
            <person name="Hach P.F."/>
            <person name="Brand A."/>
            <person name="Schubert C.J."/>
            <person name="Kuypers M.M."/>
            <person name="Milucka J."/>
        </authorList>
    </citation>
    <scope>NUCLEOTIDE SEQUENCE [LARGE SCALE GENOMIC DNA]</scope>
    <source>
        <strain evidence="1 2">Zug</strain>
    </source>
</reference>
<evidence type="ECO:0008006" key="3">
    <source>
        <dbReference type="Google" id="ProtNLM"/>
    </source>
</evidence>
<dbReference type="OrthoDB" id="5521312at2"/>
<comment type="caution">
    <text evidence="1">The sequence shown here is derived from an EMBL/GenBank/DDBJ whole genome shotgun (WGS) entry which is preliminary data.</text>
</comment>
<evidence type="ECO:0000313" key="1">
    <source>
        <dbReference type="EMBL" id="PTL36686.1"/>
    </source>
</evidence>
<dbReference type="Gene3D" id="3.30.2310.20">
    <property type="entry name" value="RelE-like"/>
    <property type="match status" value="1"/>
</dbReference>
<dbReference type="InterPro" id="IPR035093">
    <property type="entry name" value="RelE/ParE_toxin_dom_sf"/>
</dbReference>
<reference evidence="2" key="2">
    <citation type="journal article" date="2018" name="Environ. Microbiol.">
        <title>Bloom of a denitrifying methanotroph, 'Candidatus Methylomirabilis limnetica', in a deep stratified lake.</title>
        <authorList>
            <person name="Graf J.S."/>
            <person name="Mayr M.J."/>
            <person name="Marchant H.K."/>
            <person name="Tienken D."/>
            <person name="Hach P.F."/>
            <person name="Brand A."/>
            <person name="Schubert C.J."/>
            <person name="Kuypers M.M."/>
            <person name="Milucka J."/>
        </authorList>
    </citation>
    <scope>NUCLEOTIDE SEQUENCE [LARGE SCALE GENOMIC DNA]</scope>
    <source>
        <strain evidence="2">Zug</strain>
    </source>
</reference>
<evidence type="ECO:0000313" key="2">
    <source>
        <dbReference type="Proteomes" id="UP000241436"/>
    </source>
</evidence>
<keyword evidence="2" id="KW-1185">Reference proteome</keyword>
<dbReference type="RefSeq" id="WP_107561439.1">
    <property type="nucleotide sequence ID" value="NZ_NVQC01000013.1"/>
</dbReference>
<name>A0A2T4TZY7_9BACT</name>
<sequence length="85" mass="9962">MILARTERFKKEFTRLPLSLKGRAEKQLALLLQNPAHPSLHVEKMRGYPDIWEGRIAEGYRFTFQITGTAYLLRRIGTHDILKRP</sequence>
<dbReference type="AlphaFoldDB" id="A0A2T4TZY7"/>
<dbReference type="Proteomes" id="UP000241436">
    <property type="component" value="Unassembled WGS sequence"/>
</dbReference>
<gene>
    <name evidence="1" type="ORF">CLG94_03135</name>
</gene>
<dbReference type="EMBL" id="NVQC01000013">
    <property type="protein sequence ID" value="PTL36686.1"/>
    <property type="molecule type" value="Genomic_DNA"/>
</dbReference>
<organism evidence="1 2">
    <name type="scientific">Candidatus Methylomirabilis limnetica</name>
    <dbReference type="NCBI Taxonomy" id="2033718"/>
    <lineage>
        <taxon>Bacteria</taxon>
        <taxon>Candidatus Methylomirabilota</taxon>
        <taxon>Candidatus Methylomirabilia</taxon>
        <taxon>Candidatus Methylomirabilales</taxon>
        <taxon>Candidatus Methylomirabilaceae</taxon>
        <taxon>Candidatus Methylomirabilis</taxon>
    </lineage>
</organism>
<accession>A0A2T4TZY7</accession>
<protein>
    <recommendedName>
        <fullName evidence="3">Plasmid stabilization protein</fullName>
    </recommendedName>
</protein>
<dbReference type="SUPFAM" id="SSF143011">
    <property type="entry name" value="RelE-like"/>
    <property type="match status" value="1"/>
</dbReference>
<proteinExistence type="predicted"/>